<dbReference type="InterPro" id="IPR038257">
    <property type="entry name" value="CRISPR-assoc_Cas3_HD_sf"/>
</dbReference>
<evidence type="ECO:0000256" key="5">
    <source>
        <dbReference type="ARBA" id="ARBA00022741"/>
    </source>
</evidence>
<dbReference type="SMART" id="SM00487">
    <property type="entry name" value="DEXDc"/>
    <property type="match status" value="1"/>
</dbReference>
<dbReference type="Pfam" id="PF01966">
    <property type="entry name" value="HD"/>
    <property type="match status" value="1"/>
</dbReference>
<evidence type="ECO:0000256" key="3">
    <source>
        <dbReference type="ARBA" id="ARBA00022722"/>
    </source>
</evidence>
<sequence>MTPPRAPVEAVRIELYAPVASFRDPMFPRTTRCLPVPPPSTVRGMLAAASGRRSEPVTLGMSAHAEGQGTDAETYHPIASNGTNPAVGGRVQAGKGGTTLRQCPFLTGIHLSLWVASPDADRIAAALRSPVWPLRLGRSQDLVHIRSITPTVLHPAEEAHIGHALAPAGGHEAPQATPLRLAETITPDRQWTRFGDYLWCAEPAGRAPVHGAYRDPSDDQAVWLHTLEGNGSREYKEEQRRELAGVWAKSAAYSALGRPETLTEHSKAVQEAARAVADRIDSPGVLAEHPGFWAAVETAALLHDAGKIAEGFQRQIRSKKDRWGERHEVLSLAYLHLLTGHLKPQEQKLAAAGVAFHHRPLPGPRGLAERYPATADWQKKFGHDPTAPEGRPKGQIPKKRHLALLGWYADRLGQEPEPLGRHKIWELARDAFAQVRDDWSCPVPPDEGLVAVLAQGAVTLADHCGSSHTALQTHMPLPRDYIATLTAPYPHQKAAAETDGHLVLCSPTGSGKTEAALAWASRQIDDMGGHPRLVWVLPYRASIDAARRRLAGGLLAPPGQERPDIAVLHATAAQSLLAEMTSEDGATDIDDAAVSAAKARAQAEAMRSLFVQRVRVSTPHQLLRAAIAGPRYSSFLLEQANALLVLDELHAYDPVTFGRICAAMQLWEQLGSRIAVLSATLAPPMLALLSDAPSDGASPSLTGPVTVHRTPAGTAPDRHHLVLDEQTITDPSALQRISEWLAQGHSVLAIANTVATAQHLYRRLAPAARESLPDDPDAAVLLHSRFRACDRAAIEHRIRRRHPERDEGEPGRRGGLVVATQALEVSLCLDFDRGVSELAPVEALAQRAGRVNRRGRHPEGPVEFRVHETENHLPYEEGAIEAARYALHQVPGPMISEHTIDDWLRLAYDTEWGRQWERDARRARDEFMRDFLTFTEPFEDRSEYAARLDEAFDSVEILHADDEEDYLERYAADPLLAAELLIPVRFTQFMRIRTARRARPVAAGPGGPHLWVTDLPYDPEIGLDLAAAKGPSPGLSPQGGTIL</sequence>
<reference evidence="11" key="1">
    <citation type="submission" date="2020-10" db="EMBL/GenBank/DDBJ databases">
        <title>De novo genome project of the cellulose decomposer Thermobifida halotolerans type strain.</title>
        <authorList>
            <person name="Nagy I."/>
            <person name="Horvath B."/>
            <person name="Kukolya J."/>
            <person name="Nagy I."/>
            <person name="Orsini M."/>
        </authorList>
    </citation>
    <scope>NUCLEOTIDE SEQUENCE</scope>
    <source>
        <strain evidence="11">DSM 44931</strain>
    </source>
</reference>
<evidence type="ECO:0000313" key="11">
    <source>
        <dbReference type="EMBL" id="UOE21446.1"/>
    </source>
</evidence>
<dbReference type="InterPro" id="IPR027417">
    <property type="entry name" value="P-loop_NTPase"/>
</dbReference>
<dbReference type="PANTHER" id="PTHR47963:SF9">
    <property type="entry name" value="CRISPR-ASSOCIATED ENDONUCLEASE_HELICASE CAS3"/>
    <property type="match status" value="1"/>
</dbReference>
<evidence type="ECO:0000256" key="8">
    <source>
        <dbReference type="ARBA" id="ARBA00022840"/>
    </source>
</evidence>
<dbReference type="InterPro" id="IPR003607">
    <property type="entry name" value="HD/PDEase_dom"/>
</dbReference>
<evidence type="ECO:0000313" key="12">
    <source>
        <dbReference type="Proteomes" id="UP000265719"/>
    </source>
</evidence>
<dbReference type="RefSeq" id="WP_084012838.1">
    <property type="nucleotide sequence ID" value="NZ_CP063196.1"/>
</dbReference>
<dbReference type="Pfam" id="PF22590">
    <property type="entry name" value="Cas3-like_C_2"/>
    <property type="match status" value="1"/>
</dbReference>
<dbReference type="GO" id="GO:0016787">
    <property type="term" value="F:hydrolase activity"/>
    <property type="evidence" value="ECO:0007669"/>
    <property type="project" value="UniProtKB-KW"/>
</dbReference>
<keyword evidence="6" id="KW-0378">Hydrolase</keyword>
<dbReference type="KEGG" id="thao:NI17_010225"/>
<name>A0AA97M5W2_9ACTN</name>
<dbReference type="GO" id="GO:0003724">
    <property type="term" value="F:RNA helicase activity"/>
    <property type="evidence" value="ECO:0007669"/>
    <property type="project" value="TreeGrafter"/>
</dbReference>
<dbReference type="InterPro" id="IPR050547">
    <property type="entry name" value="DEAD_box_RNA_helicases"/>
</dbReference>
<dbReference type="PROSITE" id="PS51643">
    <property type="entry name" value="HD_CAS3"/>
    <property type="match status" value="1"/>
</dbReference>
<dbReference type="InterPro" id="IPR014001">
    <property type="entry name" value="Helicase_ATP-bd"/>
</dbReference>
<dbReference type="Pfam" id="PF00270">
    <property type="entry name" value="DEAD"/>
    <property type="match status" value="1"/>
</dbReference>
<protein>
    <submittedName>
        <fullName evidence="11">CRISPR-associated helicase/endonuclease Cas3</fullName>
    </submittedName>
</protein>
<dbReference type="Pfam" id="PF09704">
    <property type="entry name" value="Cas_Cas5d"/>
    <property type="match status" value="1"/>
</dbReference>
<dbReference type="GO" id="GO:0005524">
    <property type="term" value="F:ATP binding"/>
    <property type="evidence" value="ECO:0007669"/>
    <property type="project" value="UniProtKB-KW"/>
</dbReference>
<dbReference type="SMART" id="SM00471">
    <property type="entry name" value="HDc"/>
    <property type="match status" value="1"/>
</dbReference>
<keyword evidence="3" id="KW-0540">Nuclease</keyword>
<dbReference type="InterPro" id="IPR013422">
    <property type="entry name" value="CRISPR-assoc_prot_Cas5_N"/>
</dbReference>
<organism evidence="11 12">
    <name type="scientific">Thermobifida halotolerans</name>
    <dbReference type="NCBI Taxonomy" id="483545"/>
    <lineage>
        <taxon>Bacteria</taxon>
        <taxon>Bacillati</taxon>
        <taxon>Actinomycetota</taxon>
        <taxon>Actinomycetes</taxon>
        <taxon>Streptosporangiales</taxon>
        <taxon>Nocardiopsidaceae</taxon>
        <taxon>Thermobifida</taxon>
    </lineage>
</organism>
<dbReference type="AlphaFoldDB" id="A0AA97M5W2"/>
<keyword evidence="9" id="KW-0051">Antiviral defense</keyword>
<dbReference type="InterPro" id="IPR006483">
    <property type="entry name" value="CRISPR-assoc_Cas3_HD"/>
</dbReference>
<accession>A0AA97M5W2</accession>
<evidence type="ECO:0000256" key="1">
    <source>
        <dbReference type="ARBA" id="ARBA00006847"/>
    </source>
</evidence>
<evidence type="ECO:0000256" key="9">
    <source>
        <dbReference type="ARBA" id="ARBA00023118"/>
    </source>
</evidence>
<keyword evidence="5" id="KW-0547">Nucleotide-binding</keyword>
<dbReference type="GO" id="GO:0003723">
    <property type="term" value="F:RNA binding"/>
    <property type="evidence" value="ECO:0007669"/>
    <property type="project" value="TreeGrafter"/>
</dbReference>
<keyword evidence="8" id="KW-0067">ATP-binding</keyword>
<comment type="similarity">
    <text evidence="2">In the central section; belongs to the CRISPR-associated helicase Cas3 family.</text>
</comment>
<evidence type="ECO:0000259" key="10">
    <source>
        <dbReference type="PROSITE" id="PS51643"/>
    </source>
</evidence>
<dbReference type="GO" id="GO:0051607">
    <property type="term" value="P:defense response to virus"/>
    <property type="evidence" value="ECO:0007669"/>
    <property type="project" value="UniProtKB-KW"/>
</dbReference>
<dbReference type="Gene3D" id="1.10.3210.30">
    <property type="match status" value="1"/>
</dbReference>
<keyword evidence="4" id="KW-0479">Metal-binding</keyword>
<keyword evidence="7" id="KW-0347">Helicase</keyword>
<gene>
    <name evidence="11" type="ORF">NI17_010225</name>
</gene>
<evidence type="ECO:0000256" key="6">
    <source>
        <dbReference type="ARBA" id="ARBA00022801"/>
    </source>
</evidence>
<evidence type="ECO:0000256" key="2">
    <source>
        <dbReference type="ARBA" id="ARBA00009046"/>
    </source>
</evidence>
<dbReference type="InterPro" id="IPR006474">
    <property type="entry name" value="Helicase_Cas3_CRISPR-ass_core"/>
</dbReference>
<dbReference type="Proteomes" id="UP000265719">
    <property type="component" value="Chromosome"/>
</dbReference>
<dbReference type="Gene3D" id="3.40.50.300">
    <property type="entry name" value="P-loop containing nucleotide triphosphate hydrolases"/>
    <property type="match status" value="2"/>
</dbReference>
<dbReference type="SUPFAM" id="SSF109604">
    <property type="entry name" value="HD-domain/PDEase-like"/>
    <property type="match status" value="1"/>
</dbReference>
<dbReference type="InterPro" id="IPR011545">
    <property type="entry name" value="DEAD/DEAH_box_helicase_dom"/>
</dbReference>
<dbReference type="NCBIfam" id="TIGR02593">
    <property type="entry name" value="CRISPR_cas5"/>
    <property type="match status" value="1"/>
</dbReference>
<dbReference type="Gene3D" id="3.30.70.2660">
    <property type="match status" value="1"/>
</dbReference>
<dbReference type="PANTHER" id="PTHR47963">
    <property type="entry name" value="DEAD-BOX ATP-DEPENDENT RNA HELICASE 47, MITOCHONDRIAL"/>
    <property type="match status" value="1"/>
</dbReference>
<dbReference type="GO" id="GO:0046872">
    <property type="term" value="F:metal ion binding"/>
    <property type="evidence" value="ECO:0007669"/>
    <property type="project" value="UniProtKB-KW"/>
</dbReference>
<dbReference type="CDD" id="cd09693">
    <property type="entry name" value="Cas5_I"/>
    <property type="match status" value="1"/>
</dbReference>
<dbReference type="InterPro" id="IPR006674">
    <property type="entry name" value="HD_domain"/>
</dbReference>
<dbReference type="CDD" id="cd09641">
    <property type="entry name" value="Cas3''_I"/>
    <property type="match status" value="1"/>
</dbReference>
<dbReference type="GO" id="GO:0043571">
    <property type="term" value="P:maintenance of CRISPR repeat elements"/>
    <property type="evidence" value="ECO:0007669"/>
    <property type="project" value="InterPro"/>
</dbReference>
<evidence type="ECO:0000256" key="4">
    <source>
        <dbReference type="ARBA" id="ARBA00022723"/>
    </source>
</evidence>
<dbReference type="NCBIfam" id="TIGR01596">
    <property type="entry name" value="cas3_HD"/>
    <property type="match status" value="1"/>
</dbReference>
<dbReference type="NCBIfam" id="TIGR01587">
    <property type="entry name" value="cas3_core"/>
    <property type="match status" value="1"/>
</dbReference>
<dbReference type="InterPro" id="IPR054712">
    <property type="entry name" value="Cas3-like_dom"/>
</dbReference>
<evidence type="ECO:0000256" key="7">
    <source>
        <dbReference type="ARBA" id="ARBA00022806"/>
    </source>
</evidence>
<feature type="domain" description="HD Cas3-type" evidence="10">
    <location>
        <begin position="255"/>
        <end position="464"/>
    </location>
</feature>
<dbReference type="SUPFAM" id="SSF52540">
    <property type="entry name" value="P-loop containing nucleoside triphosphate hydrolases"/>
    <property type="match status" value="1"/>
</dbReference>
<comment type="similarity">
    <text evidence="1">In the N-terminal section; belongs to the CRISPR-associated nuclease Cas3-HD family.</text>
</comment>
<proteinExistence type="inferred from homology"/>
<dbReference type="EMBL" id="CP063196">
    <property type="protein sequence ID" value="UOE21446.1"/>
    <property type="molecule type" value="Genomic_DNA"/>
</dbReference>
<dbReference type="InterPro" id="IPR021124">
    <property type="entry name" value="CRISPR-assoc_prot_Cas5"/>
</dbReference>
<keyword evidence="12" id="KW-1185">Reference proteome</keyword>
<dbReference type="GO" id="GO:0004518">
    <property type="term" value="F:nuclease activity"/>
    <property type="evidence" value="ECO:0007669"/>
    <property type="project" value="UniProtKB-KW"/>
</dbReference>